<name>A0AAV3WVH0_9LACT</name>
<reference evidence="4" key="1">
    <citation type="submission" date="2019-08" db="EMBL/GenBank/DDBJ databases">
        <title>Marinilactibacillus psychrotolerans M13-2T whole genome sequencing project.</title>
        <authorList>
            <person name="Ishikawa M."/>
            <person name="Suzuki T."/>
            <person name="Matsutani M."/>
        </authorList>
    </citation>
    <scope>NUCLEOTIDE SEQUENCE</scope>
    <source>
        <strain evidence="4">M13-2T</strain>
    </source>
</reference>
<feature type="transmembrane region" description="Helical" evidence="3">
    <location>
        <begin position="85"/>
        <end position="104"/>
    </location>
</feature>
<evidence type="ECO:0000313" key="4">
    <source>
        <dbReference type="EMBL" id="GEQ36137.1"/>
    </source>
</evidence>
<feature type="region of interest" description="Disordered" evidence="2">
    <location>
        <begin position="252"/>
        <end position="299"/>
    </location>
</feature>
<feature type="transmembrane region" description="Helical" evidence="3">
    <location>
        <begin position="53"/>
        <end position="73"/>
    </location>
</feature>
<feature type="coiled-coil region" evidence="1">
    <location>
        <begin position="173"/>
        <end position="207"/>
    </location>
</feature>
<keyword evidence="1" id="KW-0175">Coiled coil</keyword>
<feature type="transmembrane region" description="Helical" evidence="3">
    <location>
        <begin position="6"/>
        <end position="22"/>
    </location>
</feature>
<evidence type="ECO:0000256" key="2">
    <source>
        <dbReference type="SAM" id="MobiDB-lite"/>
    </source>
</evidence>
<dbReference type="Proteomes" id="UP000887127">
    <property type="component" value="Unassembled WGS sequence"/>
</dbReference>
<feature type="compositionally biased region" description="Polar residues" evidence="2">
    <location>
        <begin position="269"/>
        <end position="278"/>
    </location>
</feature>
<dbReference type="GeneID" id="96912223"/>
<evidence type="ECO:0000256" key="1">
    <source>
        <dbReference type="SAM" id="Coils"/>
    </source>
</evidence>
<comment type="caution">
    <text evidence="4">The sequence shown here is derived from an EMBL/GenBank/DDBJ whole genome shotgun (WGS) entry which is preliminary data.</text>
</comment>
<dbReference type="EMBL" id="BKBI01000010">
    <property type="protein sequence ID" value="GEQ36137.1"/>
    <property type="molecule type" value="Genomic_DNA"/>
</dbReference>
<gene>
    <name evidence="4" type="ORF">M132T_16450</name>
</gene>
<feature type="compositionally biased region" description="Basic and acidic residues" evidence="2">
    <location>
        <begin position="252"/>
        <end position="268"/>
    </location>
</feature>
<proteinExistence type="predicted"/>
<protein>
    <recommendedName>
        <fullName evidence="6">DUF308 domain-containing protein</fullName>
    </recommendedName>
</protein>
<organism evidence="4 5">
    <name type="scientific">Marinilactibacillus psychrotolerans</name>
    <dbReference type="NCBI Taxonomy" id="191770"/>
    <lineage>
        <taxon>Bacteria</taxon>
        <taxon>Bacillati</taxon>
        <taxon>Bacillota</taxon>
        <taxon>Bacilli</taxon>
        <taxon>Lactobacillales</taxon>
        <taxon>Carnobacteriaceae</taxon>
        <taxon>Marinilactibacillus</taxon>
    </lineage>
</organism>
<keyword evidence="3" id="KW-0812">Transmembrane</keyword>
<evidence type="ECO:0000256" key="3">
    <source>
        <dbReference type="SAM" id="Phobius"/>
    </source>
</evidence>
<feature type="transmembrane region" description="Helical" evidence="3">
    <location>
        <begin position="29"/>
        <end position="47"/>
    </location>
</feature>
<dbReference type="RefSeq" id="WP_091761485.1">
    <property type="nucleotide sequence ID" value="NZ_BJVX01000022.1"/>
</dbReference>
<evidence type="ECO:0008006" key="6">
    <source>
        <dbReference type="Google" id="ProtNLM"/>
    </source>
</evidence>
<evidence type="ECO:0000313" key="5">
    <source>
        <dbReference type="Proteomes" id="UP000887127"/>
    </source>
</evidence>
<feature type="compositionally biased region" description="Basic and acidic residues" evidence="2">
    <location>
        <begin position="284"/>
        <end position="295"/>
    </location>
</feature>
<keyword evidence="3" id="KW-0472">Membrane</keyword>
<accession>A0AAV3WVH0</accession>
<keyword evidence="3" id="KW-1133">Transmembrane helix</keyword>
<sequence>MKNIKAIFWLISFFPIGLYYMFKETNWSTVTKIIISLIGMFILGIAVSTGSASVLLVLSGLIIFFSAILYFIYSILKKNHKRPAVLLFIFGILLMGIGGTQISAENAEAERVAEEQKLEEEKIETDRIAEEKRLEVEEKTELAIAAIEKVTETLSKNDYKAAEKAIEDIPEPNKDLSNKLKKLQDPIKEYEIAVNDTAEAIKKAEESKSRADYEHAISLSDALPIGNNKFDSRLAKIDETITKSEAEKAKKELLAKEESERKAEEERTQAASKNNNSPTENYSEESKNETEKKSSNDNITKTVYVATQSGKKYHFDPNCRGLSNANSVDNISLDVAISQGYDLCGWED</sequence>
<dbReference type="AlphaFoldDB" id="A0AAV3WVH0"/>